<dbReference type="OrthoDB" id="9786526at2"/>
<dbReference type="FunFam" id="1.10.10.10:FF:000001">
    <property type="entry name" value="LysR family transcriptional regulator"/>
    <property type="match status" value="1"/>
</dbReference>
<accession>A0A261VDF8</accession>
<dbReference type="InterPro" id="IPR005119">
    <property type="entry name" value="LysR_subst-bd"/>
</dbReference>
<organism evidence="6 7">
    <name type="scientific">Bordetella genomosp. 12</name>
    <dbReference type="NCBI Taxonomy" id="463035"/>
    <lineage>
        <taxon>Bacteria</taxon>
        <taxon>Pseudomonadati</taxon>
        <taxon>Pseudomonadota</taxon>
        <taxon>Betaproteobacteria</taxon>
        <taxon>Burkholderiales</taxon>
        <taxon>Alcaligenaceae</taxon>
        <taxon>Bordetella</taxon>
    </lineage>
</organism>
<gene>
    <name evidence="6" type="ORF">CAL22_19875</name>
</gene>
<sequence>MIPRPDEMALFVAAVDQGSLSAAARLTGLSLASVSRHMSALENRLGTRLLVRSTRKLLVTEAGRRYYQGAKRMLAEIHEMEAGLSAEAAEPAGRLQLTAPLLLGRVHLVPLLATFLLRYPQVTLDVSLLDRPVNLLEEGIDIAIVVGPQPDSSLVARKLGAIRWALAAAPAYLQRRGEPRRLTDLAQHDGLVFSPHANEQEWWLREGDNLVAVRPRVRMRSNVLDGVMAAAVAGAGIVYAPAWAFADHVAQGRLRPVLPECEPAPRPIYALLTHQRLLASRVRVLLDYLGQALEQQSFA</sequence>
<dbReference type="InterPro" id="IPR000847">
    <property type="entry name" value="LysR_HTH_N"/>
</dbReference>
<reference evidence="7" key="1">
    <citation type="submission" date="2017-05" db="EMBL/GenBank/DDBJ databases">
        <title>Complete and WGS of Bordetella genogroups.</title>
        <authorList>
            <person name="Spilker T."/>
            <person name="Lipuma J."/>
        </authorList>
    </citation>
    <scope>NUCLEOTIDE SEQUENCE [LARGE SCALE GENOMIC DNA]</scope>
    <source>
        <strain evidence="7">AU6712</strain>
    </source>
</reference>
<dbReference type="Gene3D" id="3.40.190.290">
    <property type="match status" value="1"/>
</dbReference>
<comment type="caution">
    <text evidence="6">The sequence shown here is derived from an EMBL/GenBank/DDBJ whole genome shotgun (WGS) entry which is preliminary data.</text>
</comment>
<dbReference type="GO" id="GO:0006351">
    <property type="term" value="P:DNA-templated transcription"/>
    <property type="evidence" value="ECO:0007669"/>
    <property type="project" value="TreeGrafter"/>
</dbReference>
<keyword evidence="3" id="KW-0238">DNA-binding</keyword>
<name>A0A261VDF8_9BORD</name>
<dbReference type="EMBL" id="NEVU01000003">
    <property type="protein sequence ID" value="OZI72035.1"/>
    <property type="molecule type" value="Genomic_DNA"/>
</dbReference>
<dbReference type="CDD" id="cd08422">
    <property type="entry name" value="PBP2_CrgA_like"/>
    <property type="match status" value="1"/>
</dbReference>
<dbReference type="SUPFAM" id="SSF46785">
    <property type="entry name" value="Winged helix' DNA-binding domain"/>
    <property type="match status" value="1"/>
</dbReference>
<keyword evidence="7" id="KW-1185">Reference proteome</keyword>
<dbReference type="Pfam" id="PF03466">
    <property type="entry name" value="LysR_substrate"/>
    <property type="match status" value="1"/>
</dbReference>
<evidence type="ECO:0000313" key="7">
    <source>
        <dbReference type="Proteomes" id="UP000216429"/>
    </source>
</evidence>
<dbReference type="Pfam" id="PF00126">
    <property type="entry name" value="HTH_1"/>
    <property type="match status" value="1"/>
</dbReference>
<dbReference type="InterPro" id="IPR036388">
    <property type="entry name" value="WH-like_DNA-bd_sf"/>
</dbReference>
<keyword evidence="2" id="KW-0805">Transcription regulation</keyword>
<evidence type="ECO:0000256" key="4">
    <source>
        <dbReference type="ARBA" id="ARBA00023163"/>
    </source>
</evidence>
<comment type="similarity">
    <text evidence="1">Belongs to the LysR transcriptional regulatory family.</text>
</comment>
<evidence type="ECO:0000313" key="6">
    <source>
        <dbReference type="EMBL" id="OZI72035.1"/>
    </source>
</evidence>
<evidence type="ECO:0000259" key="5">
    <source>
        <dbReference type="PROSITE" id="PS50931"/>
    </source>
</evidence>
<dbReference type="InterPro" id="IPR036390">
    <property type="entry name" value="WH_DNA-bd_sf"/>
</dbReference>
<feature type="domain" description="HTH lysR-type" evidence="5">
    <location>
        <begin position="3"/>
        <end position="60"/>
    </location>
</feature>
<dbReference type="GO" id="GO:0003700">
    <property type="term" value="F:DNA-binding transcription factor activity"/>
    <property type="evidence" value="ECO:0007669"/>
    <property type="project" value="InterPro"/>
</dbReference>
<dbReference type="PANTHER" id="PTHR30537:SF5">
    <property type="entry name" value="HTH-TYPE TRANSCRIPTIONAL ACTIVATOR TTDR-RELATED"/>
    <property type="match status" value="1"/>
</dbReference>
<dbReference type="RefSeq" id="WP_094816135.1">
    <property type="nucleotide sequence ID" value="NZ_NEVU01000003.1"/>
</dbReference>
<protein>
    <submittedName>
        <fullName evidence="6">LysR family transcriptional regulator</fullName>
    </submittedName>
</protein>
<dbReference type="GO" id="GO:0043565">
    <property type="term" value="F:sequence-specific DNA binding"/>
    <property type="evidence" value="ECO:0007669"/>
    <property type="project" value="TreeGrafter"/>
</dbReference>
<proteinExistence type="inferred from homology"/>
<evidence type="ECO:0000256" key="1">
    <source>
        <dbReference type="ARBA" id="ARBA00009437"/>
    </source>
</evidence>
<dbReference type="SUPFAM" id="SSF53850">
    <property type="entry name" value="Periplasmic binding protein-like II"/>
    <property type="match status" value="1"/>
</dbReference>
<dbReference type="Proteomes" id="UP000216429">
    <property type="component" value="Unassembled WGS sequence"/>
</dbReference>
<evidence type="ECO:0000256" key="3">
    <source>
        <dbReference type="ARBA" id="ARBA00023125"/>
    </source>
</evidence>
<dbReference type="InterPro" id="IPR058163">
    <property type="entry name" value="LysR-type_TF_proteobact-type"/>
</dbReference>
<dbReference type="PROSITE" id="PS50931">
    <property type="entry name" value="HTH_LYSR"/>
    <property type="match status" value="1"/>
</dbReference>
<evidence type="ECO:0000256" key="2">
    <source>
        <dbReference type="ARBA" id="ARBA00023015"/>
    </source>
</evidence>
<dbReference type="AlphaFoldDB" id="A0A261VDF8"/>
<keyword evidence="4" id="KW-0804">Transcription</keyword>
<dbReference type="PANTHER" id="PTHR30537">
    <property type="entry name" value="HTH-TYPE TRANSCRIPTIONAL REGULATOR"/>
    <property type="match status" value="1"/>
</dbReference>
<dbReference type="Gene3D" id="1.10.10.10">
    <property type="entry name" value="Winged helix-like DNA-binding domain superfamily/Winged helix DNA-binding domain"/>
    <property type="match status" value="1"/>
</dbReference>